<sequence length="157" mass="16710">MTETPTPADLTATATARLNAAAARIRARATAATPGPWRQHDTHLGQYGHTATVLSGEDNDTELRAWLPTMSHQPWDEARNVWADAAWIALMYPGVGEALAQWLEHAAKAHQATLTAAGQTWASVTDPRAVAFVEHMTDRHALAVADAILAGAEGSAV</sequence>
<dbReference type="STRING" id="310780.SAMN05216267_104628"/>
<dbReference type="OrthoDB" id="4329178at2"/>
<protein>
    <submittedName>
        <fullName evidence="1">Uncharacterized protein</fullName>
    </submittedName>
</protein>
<keyword evidence="2" id="KW-1185">Reference proteome</keyword>
<evidence type="ECO:0000313" key="2">
    <source>
        <dbReference type="Proteomes" id="UP000181951"/>
    </source>
</evidence>
<dbReference type="Proteomes" id="UP000181951">
    <property type="component" value="Unassembled WGS sequence"/>
</dbReference>
<accession>A0A1H8SWW2</accession>
<dbReference type="AlphaFoldDB" id="A0A1H8SWW2"/>
<reference evidence="1 2" key="1">
    <citation type="submission" date="2016-10" db="EMBL/GenBank/DDBJ databases">
        <authorList>
            <person name="de Groot N.N."/>
        </authorList>
    </citation>
    <scope>NUCLEOTIDE SEQUENCE [LARGE SCALE GENOMIC DNA]</scope>
    <source>
        <strain evidence="1 2">CGMCC 4.2026</strain>
    </source>
</reference>
<proteinExistence type="predicted"/>
<name>A0A1H8SWW2_9ACTN</name>
<organism evidence="1 2">
    <name type="scientific">Actinacidiphila rubida</name>
    <dbReference type="NCBI Taxonomy" id="310780"/>
    <lineage>
        <taxon>Bacteria</taxon>
        <taxon>Bacillati</taxon>
        <taxon>Actinomycetota</taxon>
        <taxon>Actinomycetes</taxon>
        <taxon>Kitasatosporales</taxon>
        <taxon>Streptomycetaceae</taxon>
        <taxon>Actinacidiphila</taxon>
    </lineage>
</organism>
<gene>
    <name evidence="1" type="ORF">SAMN05216267_104628</name>
</gene>
<evidence type="ECO:0000313" key="1">
    <source>
        <dbReference type="EMBL" id="SEO83152.1"/>
    </source>
</evidence>
<dbReference type="RefSeq" id="WP_069464219.1">
    <property type="nucleotide sequence ID" value="NZ_FODD01000046.1"/>
</dbReference>
<dbReference type="EMBL" id="FODD01000046">
    <property type="protein sequence ID" value="SEO83152.1"/>
    <property type="molecule type" value="Genomic_DNA"/>
</dbReference>